<keyword evidence="9" id="KW-0418">Kinase</keyword>
<proteinExistence type="predicted"/>
<evidence type="ECO:0000256" key="7">
    <source>
        <dbReference type="ARBA" id="ARBA00023136"/>
    </source>
</evidence>
<reference evidence="9" key="2">
    <citation type="journal article" date="2024" name="Plant">
        <title>Genomic evolution and insights into agronomic trait innovations of Sesamum species.</title>
        <authorList>
            <person name="Miao H."/>
            <person name="Wang L."/>
            <person name="Qu L."/>
            <person name="Liu H."/>
            <person name="Sun Y."/>
            <person name="Le M."/>
            <person name="Wang Q."/>
            <person name="Wei S."/>
            <person name="Zheng Y."/>
            <person name="Lin W."/>
            <person name="Duan Y."/>
            <person name="Cao H."/>
            <person name="Xiong S."/>
            <person name="Wang X."/>
            <person name="Wei L."/>
            <person name="Li C."/>
            <person name="Ma Q."/>
            <person name="Ju M."/>
            <person name="Zhao R."/>
            <person name="Li G."/>
            <person name="Mu C."/>
            <person name="Tian Q."/>
            <person name="Mei H."/>
            <person name="Zhang T."/>
            <person name="Gao T."/>
            <person name="Zhang H."/>
        </authorList>
    </citation>
    <scope>NUCLEOTIDE SEQUENCE</scope>
    <source>
        <strain evidence="9">G01</strain>
    </source>
</reference>
<sequence length="276" mass="29556">MIDLGVNSFQGSIPTELGHLPNLQQLYLFDNLSGDIPMSIFNISTLQILALTGNSLSGSLPTDMAVRLPNLQGVFLGSNQLTGPIPSSFSNGSVLSVIDLGYNLFSGNIPMSLGNLLQLQTIILEGNQLTNDKTELEFLTALTNCPSLNTIQIGYNPLDGVLPRSFVSSGNLSASLGKFHASGSGLKALAENNLTGEFPDTIGNLRNLRRFQAYDNGIQGGIPSGLCNLEGLYELNLGKNKLSGELPSCLGNFFVERDLFGFQCFSFILAIKFLGK</sequence>
<reference evidence="9" key="1">
    <citation type="submission" date="2020-06" db="EMBL/GenBank/DDBJ databases">
        <authorList>
            <person name="Li T."/>
            <person name="Hu X."/>
            <person name="Zhang T."/>
            <person name="Song X."/>
            <person name="Zhang H."/>
            <person name="Dai N."/>
            <person name="Sheng W."/>
            <person name="Hou X."/>
            <person name="Wei L."/>
        </authorList>
    </citation>
    <scope>NUCLEOTIDE SEQUENCE</scope>
    <source>
        <strain evidence="9">G01</strain>
        <tissue evidence="9">Leaf</tissue>
    </source>
</reference>
<comment type="caution">
    <text evidence="9">The sequence shown here is derived from an EMBL/GenBank/DDBJ whole genome shotgun (WGS) entry which is preliminary data.</text>
</comment>
<comment type="subcellular location">
    <subcellularLocation>
        <location evidence="1">Membrane</location>
    </subcellularLocation>
</comment>
<protein>
    <submittedName>
        <fullName evidence="9">Receptor kinase-like protein Xa21</fullName>
    </submittedName>
</protein>
<dbReference type="FunFam" id="3.80.10.10:FF:000041">
    <property type="entry name" value="LRR receptor-like serine/threonine-protein kinase ERECTA"/>
    <property type="match status" value="1"/>
</dbReference>
<evidence type="ECO:0000256" key="6">
    <source>
        <dbReference type="ARBA" id="ARBA00022989"/>
    </source>
</evidence>
<keyword evidence="4" id="KW-0732">Signal</keyword>
<evidence type="ECO:0000256" key="1">
    <source>
        <dbReference type="ARBA" id="ARBA00004370"/>
    </source>
</evidence>
<dbReference type="GO" id="GO:0016020">
    <property type="term" value="C:membrane"/>
    <property type="evidence" value="ECO:0007669"/>
    <property type="project" value="UniProtKB-SubCell"/>
</dbReference>
<keyword evidence="9" id="KW-0808">Transferase</keyword>
<dbReference type="InterPro" id="IPR032675">
    <property type="entry name" value="LRR_dom_sf"/>
</dbReference>
<dbReference type="AlphaFoldDB" id="A0AAW2ISV6"/>
<evidence type="ECO:0000313" key="9">
    <source>
        <dbReference type="EMBL" id="KAL0285554.1"/>
    </source>
</evidence>
<dbReference type="InterPro" id="IPR051809">
    <property type="entry name" value="Plant_receptor-like_S/T_kinase"/>
</dbReference>
<dbReference type="GO" id="GO:0016301">
    <property type="term" value="F:kinase activity"/>
    <property type="evidence" value="ECO:0007669"/>
    <property type="project" value="UniProtKB-KW"/>
</dbReference>
<dbReference type="PANTHER" id="PTHR27008:SF585">
    <property type="entry name" value="PROTEIN KINASE DOMAIN-CONTAINING PROTEIN"/>
    <property type="match status" value="1"/>
</dbReference>
<evidence type="ECO:0000256" key="5">
    <source>
        <dbReference type="ARBA" id="ARBA00022737"/>
    </source>
</evidence>
<dbReference type="EMBL" id="JACGWK010001587">
    <property type="protein sequence ID" value="KAL0285554.1"/>
    <property type="molecule type" value="Genomic_DNA"/>
</dbReference>
<keyword evidence="6" id="KW-1133">Transmembrane helix</keyword>
<dbReference type="InterPro" id="IPR001611">
    <property type="entry name" value="Leu-rich_rpt"/>
</dbReference>
<name>A0AAW2ISV6_9LAMI</name>
<keyword evidence="7" id="KW-0472">Membrane</keyword>
<evidence type="ECO:0000256" key="8">
    <source>
        <dbReference type="ARBA" id="ARBA00023180"/>
    </source>
</evidence>
<dbReference type="Pfam" id="PF00560">
    <property type="entry name" value="LRR_1"/>
    <property type="match status" value="3"/>
</dbReference>
<accession>A0AAW2ISV6</accession>
<evidence type="ECO:0000256" key="4">
    <source>
        <dbReference type="ARBA" id="ARBA00022729"/>
    </source>
</evidence>
<dbReference type="PANTHER" id="PTHR27008">
    <property type="entry name" value="OS04G0122200 PROTEIN"/>
    <property type="match status" value="1"/>
</dbReference>
<keyword evidence="5" id="KW-0677">Repeat</keyword>
<evidence type="ECO:0000256" key="2">
    <source>
        <dbReference type="ARBA" id="ARBA00022614"/>
    </source>
</evidence>
<keyword evidence="3" id="KW-0812">Transmembrane</keyword>
<dbReference type="SUPFAM" id="SSF52047">
    <property type="entry name" value="RNI-like"/>
    <property type="match status" value="1"/>
</dbReference>
<keyword evidence="2" id="KW-0433">Leucine-rich repeat</keyword>
<keyword evidence="9" id="KW-0675">Receptor</keyword>
<organism evidence="9">
    <name type="scientific">Sesamum angustifolium</name>
    <dbReference type="NCBI Taxonomy" id="2727405"/>
    <lineage>
        <taxon>Eukaryota</taxon>
        <taxon>Viridiplantae</taxon>
        <taxon>Streptophyta</taxon>
        <taxon>Embryophyta</taxon>
        <taxon>Tracheophyta</taxon>
        <taxon>Spermatophyta</taxon>
        <taxon>Magnoliopsida</taxon>
        <taxon>eudicotyledons</taxon>
        <taxon>Gunneridae</taxon>
        <taxon>Pentapetalae</taxon>
        <taxon>asterids</taxon>
        <taxon>lamiids</taxon>
        <taxon>Lamiales</taxon>
        <taxon>Pedaliaceae</taxon>
        <taxon>Sesamum</taxon>
    </lineage>
</organism>
<evidence type="ECO:0000256" key="3">
    <source>
        <dbReference type="ARBA" id="ARBA00022692"/>
    </source>
</evidence>
<dbReference type="Gene3D" id="3.80.10.10">
    <property type="entry name" value="Ribonuclease Inhibitor"/>
    <property type="match status" value="3"/>
</dbReference>
<keyword evidence="8" id="KW-0325">Glycoprotein</keyword>
<gene>
    <name evidence="9" type="ORF">Sangu_2773600</name>
</gene>